<name>A0ABZ1GMA0_9ACTN</name>
<evidence type="ECO:0000256" key="1">
    <source>
        <dbReference type="SAM" id="MobiDB-lite"/>
    </source>
</evidence>
<evidence type="ECO:0000256" key="2">
    <source>
        <dbReference type="SAM" id="SignalP"/>
    </source>
</evidence>
<dbReference type="EMBL" id="CP109134">
    <property type="protein sequence ID" value="WSD07302.1"/>
    <property type="molecule type" value="Genomic_DNA"/>
</dbReference>
<evidence type="ECO:0000313" key="4">
    <source>
        <dbReference type="Proteomes" id="UP001335325"/>
    </source>
</evidence>
<reference evidence="3 4" key="1">
    <citation type="submission" date="2022-10" db="EMBL/GenBank/DDBJ databases">
        <title>The complete genomes of actinobacterial strains from the NBC collection.</title>
        <authorList>
            <person name="Joergensen T.S."/>
            <person name="Alvarez Arevalo M."/>
            <person name="Sterndorff E.B."/>
            <person name="Faurdal D."/>
            <person name="Vuksanovic O."/>
            <person name="Mourched A.-S."/>
            <person name="Charusanti P."/>
            <person name="Shaw S."/>
            <person name="Blin K."/>
            <person name="Weber T."/>
        </authorList>
    </citation>
    <scope>NUCLEOTIDE SEQUENCE [LARGE SCALE GENOMIC DNA]</scope>
    <source>
        <strain evidence="3 4">NBC 01753</strain>
    </source>
</reference>
<feature type="chain" id="PRO_5046802638" description="Lipoprotein" evidence="2">
    <location>
        <begin position="34"/>
        <end position="161"/>
    </location>
</feature>
<sequence>MSVRNMTRSAARGAVLLVAVLVTGCSGSGGSSSAPSSALPVTPSSAPSAPASPEATPEPSPVVSYLAGTKIVTLGGTEVRVTRNDVGFEVVGSVTHTHDVTLNIRVTVSVGNGKDWVRTTKLYFPKVAPGQTSRETALVRGSYQGELPDGPKVHIDSVINY</sequence>
<accession>A0ABZ1GMA0</accession>
<feature type="signal peptide" evidence="2">
    <location>
        <begin position="1"/>
        <end position="33"/>
    </location>
</feature>
<feature type="region of interest" description="Disordered" evidence="1">
    <location>
        <begin position="30"/>
        <end position="61"/>
    </location>
</feature>
<gene>
    <name evidence="3" type="ORF">OIE73_17045</name>
</gene>
<evidence type="ECO:0008006" key="5">
    <source>
        <dbReference type="Google" id="ProtNLM"/>
    </source>
</evidence>
<keyword evidence="4" id="KW-1185">Reference proteome</keyword>
<evidence type="ECO:0000313" key="3">
    <source>
        <dbReference type="EMBL" id="WSD07302.1"/>
    </source>
</evidence>
<dbReference type="PROSITE" id="PS51257">
    <property type="entry name" value="PROKAR_LIPOPROTEIN"/>
    <property type="match status" value="1"/>
</dbReference>
<dbReference type="RefSeq" id="WP_326753358.1">
    <property type="nucleotide sequence ID" value="NZ_CP109134.1"/>
</dbReference>
<protein>
    <recommendedName>
        <fullName evidence="5">Lipoprotein</fullName>
    </recommendedName>
</protein>
<keyword evidence="2" id="KW-0732">Signal</keyword>
<feature type="compositionally biased region" description="Low complexity" evidence="1">
    <location>
        <begin position="31"/>
        <end position="61"/>
    </location>
</feature>
<dbReference type="Proteomes" id="UP001335325">
    <property type="component" value="Chromosome"/>
</dbReference>
<dbReference type="GeneID" id="91544311"/>
<organism evidence="3 4">
    <name type="scientific">Streptomyces hirsutus</name>
    <dbReference type="NCBI Taxonomy" id="35620"/>
    <lineage>
        <taxon>Bacteria</taxon>
        <taxon>Bacillati</taxon>
        <taxon>Actinomycetota</taxon>
        <taxon>Actinomycetes</taxon>
        <taxon>Kitasatosporales</taxon>
        <taxon>Streptomycetaceae</taxon>
        <taxon>Streptomyces</taxon>
    </lineage>
</organism>
<proteinExistence type="predicted"/>